<reference evidence="3" key="1">
    <citation type="submission" date="2022-10" db="EMBL/GenBank/DDBJ databases">
        <title>Completed Genome Sequence of two octocoral isolated bacterium, Endozoicomonas euniceicola EF212T and Endozoicomonas gorgoniicola PS125T.</title>
        <authorList>
            <person name="Chiou Y.-J."/>
            <person name="Chen Y.-H."/>
        </authorList>
    </citation>
    <scope>NUCLEOTIDE SEQUENCE</scope>
    <source>
        <strain evidence="3">EF212</strain>
    </source>
</reference>
<proteinExistence type="predicted"/>
<protein>
    <submittedName>
        <fullName evidence="3">HNH endonuclease</fullName>
    </submittedName>
</protein>
<dbReference type="RefSeq" id="WP_262598509.1">
    <property type="nucleotide sequence ID" value="NZ_CP103300.1"/>
</dbReference>
<dbReference type="SMART" id="SM00507">
    <property type="entry name" value="HNHc"/>
    <property type="match status" value="1"/>
</dbReference>
<dbReference type="Pfam" id="PF14279">
    <property type="entry name" value="HNH_5"/>
    <property type="match status" value="1"/>
</dbReference>
<accession>A0ABY6GW34</accession>
<dbReference type="EMBL" id="CP103300">
    <property type="protein sequence ID" value="UYM16202.1"/>
    <property type="molecule type" value="Genomic_DNA"/>
</dbReference>
<evidence type="ECO:0000259" key="1">
    <source>
        <dbReference type="SMART" id="SM00507"/>
    </source>
</evidence>
<dbReference type="Gene3D" id="1.10.30.50">
    <property type="match status" value="1"/>
</dbReference>
<dbReference type="Proteomes" id="UP001163255">
    <property type="component" value="Chromosome"/>
</dbReference>
<evidence type="ECO:0000313" key="3">
    <source>
        <dbReference type="EMBL" id="UYM16258.1"/>
    </source>
</evidence>
<dbReference type="InterPro" id="IPR029471">
    <property type="entry name" value="HNH_5"/>
</dbReference>
<gene>
    <name evidence="2" type="ORF">NX720_25970</name>
    <name evidence="3" type="ORF">NX720_26265</name>
</gene>
<keyword evidence="3" id="KW-0378">Hydrolase</keyword>
<organism evidence="3 4">
    <name type="scientific">Endozoicomonas euniceicola</name>
    <dbReference type="NCBI Taxonomy" id="1234143"/>
    <lineage>
        <taxon>Bacteria</taxon>
        <taxon>Pseudomonadati</taxon>
        <taxon>Pseudomonadota</taxon>
        <taxon>Gammaproteobacteria</taxon>
        <taxon>Oceanospirillales</taxon>
        <taxon>Endozoicomonadaceae</taxon>
        <taxon>Endozoicomonas</taxon>
    </lineage>
</organism>
<keyword evidence="4" id="KW-1185">Reference proteome</keyword>
<sequence length="86" mass="9728">MAKSQLQRLLWLQGNHCFYCDQPLELKEASIDHVMPKSLGGKDVVDNKVVCCKTVNQVFANMPLKEKLRCLIQWKGQLPCPGKTAN</sequence>
<dbReference type="InterPro" id="IPR003615">
    <property type="entry name" value="HNH_nuc"/>
</dbReference>
<feature type="domain" description="HNH nuclease" evidence="1">
    <location>
        <begin position="5"/>
        <end position="57"/>
    </location>
</feature>
<dbReference type="GO" id="GO:0004519">
    <property type="term" value="F:endonuclease activity"/>
    <property type="evidence" value="ECO:0007669"/>
    <property type="project" value="UniProtKB-KW"/>
</dbReference>
<evidence type="ECO:0000313" key="4">
    <source>
        <dbReference type="Proteomes" id="UP001163255"/>
    </source>
</evidence>
<dbReference type="EMBL" id="CP103300">
    <property type="protein sequence ID" value="UYM16258.1"/>
    <property type="molecule type" value="Genomic_DNA"/>
</dbReference>
<evidence type="ECO:0000313" key="2">
    <source>
        <dbReference type="EMBL" id="UYM16202.1"/>
    </source>
</evidence>
<keyword evidence="3" id="KW-0255">Endonuclease</keyword>
<keyword evidence="3" id="KW-0540">Nuclease</keyword>
<name>A0ABY6GW34_9GAMM</name>